<dbReference type="EMBL" id="KY774314">
    <property type="protein sequence ID" value="ART31779.1"/>
    <property type="molecule type" value="Genomic_DNA"/>
</dbReference>
<keyword evidence="1" id="KW-0732">Signal</keyword>
<reference evidence="2" key="1">
    <citation type="submission" date="2017-03" db="EMBL/GenBank/DDBJ databases">
        <title>The mitochondrial genome of the carnivorous plant Utricularia reniformis (Lentibulariaceae): structure, comparative analysis and evolutionary landmarks.</title>
        <authorList>
            <person name="Silva S.R."/>
            <person name="Alvarenga D.O."/>
            <person name="Michael T.P."/>
            <person name="Miranda V.F.O."/>
            <person name="Varani A.M."/>
        </authorList>
    </citation>
    <scope>NUCLEOTIDE SEQUENCE</scope>
</reference>
<sequence length="38" mass="4513">MRFGFLLLWIDSLPLIIKGCTLERNDSLIWLDLHLPLF</sequence>
<accession>A0A1Y0B359</accession>
<dbReference type="AlphaFoldDB" id="A0A1Y0B359"/>
<evidence type="ECO:0000256" key="1">
    <source>
        <dbReference type="SAM" id="SignalP"/>
    </source>
</evidence>
<organism evidence="2">
    <name type="scientific">Utricularia reniformis</name>
    <dbReference type="NCBI Taxonomy" id="192314"/>
    <lineage>
        <taxon>Eukaryota</taxon>
        <taxon>Viridiplantae</taxon>
        <taxon>Streptophyta</taxon>
        <taxon>Embryophyta</taxon>
        <taxon>Tracheophyta</taxon>
        <taxon>Spermatophyta</taxon>
        <taxon>Magnoliopsida</taxon>
        <taxon>eudicotyledons</taxon>
        <taxon>Gunneridae</taxon>
        <taxon>Pentapetalae</taxon>
        <taxon>asterids</taxon>
        <taxon>lamiids</taxon>
        <taxon>Lamiales</taxon>
        <taxon>Lentibulariaceae</taxon>
        <taxon>Utricularia</taxon>
    </lineage>
</organism>
<evidence type="ECO:0000313" key="2">
    <source>
        <dbReference type="EMBL" id="ART31779.1"/>
    </source>
</evidence>
<proteinExistence type="predicted"/>
<name>A0A1Y0B359_9LAMI</name>
<feature type="signal peptide" evidence="1">
    <location>
        <begin position="1"/>
        <end position="19"/>
    </location>
</feature>
<keyword evidence="2" id="KW-0496">Mitochondrion</keyword>
<feature type="chain" id="PRO_5013186024" evidence="1">
    <location>
        <begin position="20"/>
        <end position="38"/>
    </location>
</feature>
<geneLocation type="mitochondrion" evidence="2"/>
<gene>
    <name evidence="2" type="ORF">AEK19_MT1597</name>
</gene>
<protein>
    <submittedName>
        <fullName evidence="2">Uncharacterized protein</fullName>
    </submittedName>
</protein>